<evidence type="ECO:0000313" key="3">
    <source>
        <dbReference type="Proteomes" id="UP001054945"/>
    </source>
</evidence>
<dbReference type="AlphaFoldDB" id="A0AAV4MZ45"/>
<keyword evidence="3" id="KW-1185">Reference proteome</keyword>
<feature type="region of interest" description="Disordered" evidence="1">
    <location>
        <begin position="49"/>
        <end position="68"/>
    </location>
</feature>
<organism evidence="2 3">
    <name type="scientific">Caerostris extrusa</name>
    <name type="common">Bark spider</name>
    <name type="synonym">Caerostris bankana</name>
    <dbReference type="NCBI Taxonomy" id="172846"/>
    <lineage>
        <taxon>Eukaryota</taxon>
        <taxon>Metazoa</taxon>
        <taxon>Ecdysozoa</taxon>
        <taxon>Arthropoda</taxon>
        <taxon>Chelicerata</taxon>
        <taxon>Arachnida</taxon>
        <taxon>Araneae</taxon>
        <taxon>Araneomorphae</taxon>
        <taxon>Entelegynae</taxon>
        <taxon>Araneoidea</taxon>
        <taxon>Araneidae</taxon>
        <taxon>Caerostris</taxon>
    </lineage>
</organism>
<proteinExistence type="predicted"/>
<dbReference type="EMBL" id="BPLR01020296">
    <property type="protein sequence ID" value="GIX76998.1"/>
    <property type="molecule type" value="Genomic_DNA"/>
</dbReference>
<reference evidence="2 3" key="1">
    <citation type="submission" date="2021-06" db="EMBL/GenBank/DDBJ databases">
        <title>Caerostris extrusa draft genome.</title>
        <authorList>
            <person name="Kono N."/>
            <person name="Arakawa K."/>
        </authorList>
    </citation>
    <scope>NUCLEOTIDE SEQUENCE [LARGE SCALE GENOMIC DNA]</scope>
</reference>
<evidence type="ECO:0000256" key="1">
    <source>
        <dbReference type="SAM" id="MobiDB-lite"/>
    </source>
</evidence>
<protein>
    <submittedName>
        <fullName evidence="2">Uncharacterized protein</fullName>
    </submittedName>
</protein>
<accession>A0AAV4MZ45</accession>
<name>A0AAV4MZ45_CAEEX</name>
<sequence>MHTMGREQQLVAACLKICFSCSGKVIHHQIAFVLASRANLIFRAPPPSLCGGKGGGSESSRRKDKGKGGHCWNKGILIGPAHLDKQYNFSPEMLSKCSICD</sequence>
<gene>
    <name evidence="2" type="ORF">CEXT_632951</name>
</gene>
<evidence type="ECO:0000313" key="2">
    <source>
        <dbReference type="EMBL" id="GIX76998.1"/>
    </source>
</evidence>
<comment type="caution">
    <text evidence="2">The sequence shown here is derived from an EMBL/GenBank/DDBJ whole genome shotgun (WGS) entry which is preliminary data.</text>
</comment>
<dbReference type="Proteomes" id="UP001054945">
    <property type="component" value="Unassembled WGS sequence"/>
</dbReference>